<organism evidence="3 4">
    <name type="scientific">Streptomyces daghestanicus</name>
    <dbReference type="NCBI Taxonomy" id="66885"/>
    <lineage>
        <taxon>Bacteria</taxon>
        <taxon>Bacillati</taxon>
        <taxon>Actinomycetota</taxon>
        <taxon>Actinomycetes</taxon>
        <taxon>Kitasatosporales</taxon>
        <taxon>Streptomycetaceae</taxon>
        <taxon>Streptomyces</taxon>
    </lineage>
</organism>
<dbReference type="Pfam" id="PF17882">
    <property type="entry name" value="SBD"/>
    <property type="match status" value="1"/>
</dbReference>
<feature type="domain" description="OAA-family lectin sugar binding" evidence="2">
    <location>
        <begin position="20"/>
        <end position="91"/>
    </location>
</feature>
<dbReference type="InterPro" id="IPR040964">
    <property type="entry name" value="SBD"/>
</dbReference>
<keyword evidence="4" id="KW-1185">Reference proteome</keyword>
<dbReference type="EMBL" id="BNDX01000018">
    <property type="protein sequence ID" value="GHI35229.1"/>
    <property type="molecule type" value="Genomic_DNA"/>
</dbReference>
<evidence type="ECO:0000259" key="2">
    <source>
        <dbReference type="Pfam" id="PF17882"/>
    </source>
</evidence>
<reference evidence="3" key="1">
    <citation type="submission" date="2024-05" db="EMBL/GenBank/DDBJ databases">
        <title>Whole genome shotgun sequence of Streptomyces daghestanicus NBRC 12762.</title>
        <authorList>
            <person name="Komaki H."/>
            <person name="Tamura T."/>
        </authorList>
    </citation>
    <scope>NUCLEOTIDE SEQUENCE</scope>
    <source>
        <strain evidence="3">NBRC 12762</strain>
    </source>
</reference>
<name>A0ABQ3QDB9_9ACTN</name>
<feature type="compositionally biased region" description="Pro residues" evidence="1">
    <location>
        <begin position="1"/>
        <end position="10"/>
    </location>
</feature>
<dbReference type="SUPFAM" id="SSF49785">
    <property type="entry name" value="Galactose-binding domain-like"/>
    <property type="match status" value="1"/>
</dbReference>
<feature type="region of interest" description="Disordered" evidence="1">
    <location>
        <begin position="470"/>
        <end position="543"/>
    </location>
</feature>
<accession>A0ABQ3QDB9</accession>
<feature type="region of interest" description="Disordered" evidence="1">
    <location>
        <begin position="1"/>
        <end position="28"/>
    </location>
</feature>
<dbReference type="InterPro" id="IPR008979">
    <property type="entry name" value="Galactose-bd-like_sf"/>
</dbReference>
<evidence type="ECO:0000313" key="3">
    <source>
        <dbReference type="EMBL" id="GHI35229.1"/>
    </source>
</evidence>
<comment type="caution">
    <text evidence="3">The sequence shown here is derived from an EMBL/GenBank/DDBJ whole genome shotgun (WGS) entry which is preliminary data.</text>
</comment>
<gene>
    <name evidence="3" type="ORF">Sdagh_69590</name>
</gene>
<proteinExistence type="predicted"/>
<dbReference type="RefSeq" id="WP_190076480.1">
    <property type="nucleotide sequence ID" value="NZ_BMTC01000001.1"/>
</dbReference>
<dbReference type="Proteomes" id="UP001052655">
    <property type="component" value="Unassembled WGS sequence"/>
</dbReference>
<protein>
    <recommendedName>
        <fullName evidence="2">OAA-family lectin sugar binding domain-containing protein</fullName>
    </recommendedName>
</protein>
<evidence type="ECO:0000256" key="1">
    <source>
        <dbReference type="SAM" id="MobiDB-lite"/>
    </source>
</evidence>
<feature type="compositionally biased region" description="Low complexity" evidence="1">
    <location>
        <begin position="488"/>
        <end position="507"/>
    </location>
</feature>
<dbReference type="Gene3D" id="2.60.120.260">
    <property type="entry name" value="Galactose-binding domain-like"/>
    <property type="match status" value="2"/>
</dbReference>
<sequence length="543" mass="58234">MHDQSVPPPDDGSGGAPPLVYDTEVRADEGGWRPAPRLVLGLDRGGPAEVVELAWRSGSGAEAVLVLDDGMRAFRGHRRSADGVREEYRGVRRGPAGSPGEDGAEWRSQVFATEEERPDGRGTDAGRLRLVLDDGHGPVERVTWRDAHGTFVSLALRTGQRAPGTVPVPVARVVASAEHAAAGEVARNLLRPGRGKWLALDSAATLDFVLPAPAVVTGYRLTSADDCRDRDPRDWRLRGSVDGTTWYTLDLRDGQTFPERHQSRVYAVANSTAYPRYRLDIDRNWGRQAETQLGRVELFTTEEDGLLGTPLPLPRLEAGSEYRAAGEVAANVRASGAGKWLSFGRTARLDFTLDAPALVTGYTLASADDHCSRDPRDWVLLGSEDGEAWTVLDRRAGELFPERFQVREFAAGASVPYSRYRLHITANAEGVGEVQLNRVQLLAAGAAGPRPERAEFSGLVRHGTGPAVAYRGTGLDPAGRRTPPVVPDAAEATEGTDGTGAAEGTAAKEQWGRPAAAVPAHPGPPEGEQRACRTRGLPGCGRT</sequence>
<evidence type="ECO:0000313" key="4">
    <source>
        <dbReference type="Proteomes" id="UP001052655"/>
    </source>
</evidence>